<evidence type="ECO:0000313" key="1">
    <source>
        <dbReference type="EMBL" id="SEL14621.1"/>
    </source>
</evidence>
<dbReference type="STRING" id="1038014.SAMN04487910_1852"/>
<dbReference type="AlphaFoldDB" id="A0A1H7MU43"/>
<gene>
    <name evidence="1" type="ORF">SAMN04487910_1852</name>
</gene>
<proteinExistence type="predicted"/>
<keyword evidence="2" id="KW-1185">Reference proteome</keyword>
<name>A0A1H7MU43_AQUAM</name>
<dbReference type="EMBL" id="FOAB01000003">
    <property type="protein sequence ID" value="SEL14621.1"/>
    <property type="molecule type" value="Genomic_DNA"/>
</dbReference>
<sequence>MLHPTAKEILVGRITGLNSAISITEYMLTFGMKNIEIPEYYTSPGTEYYIGFGTGYEQGQKLRSLLKKDVSSEMSLSQKIKCLSFLLKKQETCRLVLSTQSFLDNTKYWKELEISKTIIDEIQNLLKENKIQRAVYKMLIYLKERFYLEALMEFYEVYLNLENARSRKKNNKEYEIGLELEKIKIEVQNWINKK</sequence>
<evidence type="ECO:0000313" key="2">
    <source>
        <dbReference type="Proteomes" id="UP000198521"/>
    </source>
</evidence>
<reference evidence="1 2" key="1">
    <citation type="submission" date="2016-10" db="EMBL/GenBank/DDBJ databases">
        <authorList>
            <person name="de Groot N.N."/>
        </authorList>
    </citation>
    <scope>NUCLEOTIDE SEQUENCE [LARGE SCALE GENOMIC DNA]</scope>
    <source>
        <strain evidence="1 2">DSM 25232</strain>
    </source>
</reference>
<organism evidence="1 2">
    <name type="scientific">Aquimarina amphilecti</name>
    <dbReference type="NCBI Taxonomy" id="1038014"/>
    <lineage>
        <taxon>Bacteria</taxon>
        <taxon>Pseudomonadati</taxon>
        <taxon>Bacteroidota</taxon>
        <taxon>Flavobacteriia</taxon>
        <taxon>Flavobacteriales</taxon>
        <taxon>Flavobacteriaceae</taxon>
        <taxon>Aquimarina</taxon>
    </lineage>
</organism>
<dbReference type="Proteomes" id="UP000198521">
    <property type="component" value="Unassembled WGS sequence"/>
</dbReference>
<accession>A0A1H7MU43</accession>
<protein>
    <submittedName>
        <fullName evidence="1">Uncharacterized protein</fullName>
    </submittedName>
</protein>